<keyword evidence="2" id="KW-1185">Reference proteome</keyword>
<comment type="caution">
    <text evidence="1">The sequence shown here is derived from an EMBL/GenBank/DDBJ whole genome shotgun (WGS) entry which is preliminary data.</text>
</comment>
<dbReference type="AlphaFoldDB" id="A0AAP0HZ91"/>
<name>A0AAP0HZ91_9MAGN</name>
<reference evidence="1 2" key="1">
    <citation type="submission" date="2024-01" db="EMBL/GenBank/DDBJ databases">
        <title>Genome assemblies of Stephania.</title>
        <authorList>
            <person name="Yang L."/>
        </authorList>
    </citation>
    <scope>NUCLEOTIDE SEQUENCE [LARGE SCALE GENOMIC DNA]</scope>
    <source>
        <strain evidence="1">QJT</strain>
        <tissue evidence="1">Leaf</tissue>
    </source>
</reference>
<sequence length="74" mass="8001">MWAIRSHLDLMISSDLLNSVSCAVAFPNLQTAPPSLLAAALSTVDHTYSPTWRPSAMPCVQVVSISQKLMFVLA</sequence>
<gene>
    <name evidence="1" type="ORF">Sjap_019164</name>
</gene>
<proteinExistence type="predicted"/>
<evidence type="ECO:0000313" key="2">
    <source>
        <dbReference type="Proteomes" id="UP001417504"/>
    </source>
</evidence>
<dbReference type="Proteomes" id="UP001417504">
    <property type="component" value="Unassembled WGS sequence"/>
</dbReference>
<protein>
    <submittedName>
        <fullName evidence="1">Uncharacterized protein</fullName>
    </submittedName>
</protein>
<accession>A0AAP0HZ91</accession>
<organism evidence="1 2">
    <name type="scientific">Stephania japonica</name>
    <dbReference type="NCBI Taxonomy" id="461633"/>
    <lineage>
        <taxon>Eukaryota</taxon>
        <taxon>Viridiplantae</taxon>
        <taxon>Streptophyta</taxon>
        <taxon>Embryophyta</taxon>
        <taxon>Tracheophyta</taxon>
        <taxon>Spermatophyta</taxon>
        <taxon>Magnoliopsida</taxon>
        <taxon>Ranunculales</taxon>
        <taxon>Menispermaceae</taxon>
        <taxon>Menispermoideae</taxon>
        <taxon>Cissampelideae</taxon>
        <taxon>Stephania</taxon>
    </lineage>
</organism>
<dbReference type="EMBL" id="JBBNAE010000008">
    <property type="protein sequence ID" value="KAK9101910.1"/>
    <property type="molecule type" value="Genomic_DNA"/>
</dbReference>
<evidence type="ECO:0000313" key="1">
    <source>
        <dbReference type="EMBL" id="KAK9101910.1"/>
    </source>
</evidence>